<keyword evidence="7 8" id="KW-0472">Membrane</keyword>
<dbReference type="AlphaFoldDB" id="A0A068T405"/>
<dbReference type="InterPro" id="IPR010065">
    <property type="entry name" value="AA_ABC_transptr_permease_3TM"/>
</dbReference>
<dbReference type="eggNOG" id="COG0765">
    <property type="taxonomic scope" value="Bacteria"/>
</dbReference>
<evidence type="ECO:0000256" key="7">
    <source>
        <dbReference type="ARBA" id="ARBA00023136"/>
    </source>
</evidence>
<feature type="transmembrane region" description="Helical" evidence="8">
    <location>
        <begin position="53"/>
        <end position="74"/>
    </location>
</feature>
<dbReference type="InterPro" id="IPR043429">
    <property type="entry name" value="ArtM/GltK/GlnP/TcyL/YhdX-like"/>
</dbReference>
<dbReference type="Proteomes" id="UP000028181">
    <property type="component" value="Plasmid pHAMBI540a"/>
</dbReference>
<feature type="transmembrane region" description="Helical" evidence="8">
    <location>
        <begin position="139"/>
        <end position="166"/>
    </location>
</feature>
<keyword evidence="5 8" id="KW-0812">Transmembrane</keyword>
<dbReference type="OrthoDB" id="7255919at2"/>
<dbReference type="KEGG" id="ngg:RG540_PA14540"/>
<dbReference type="PROSITE" id="PS50928">
    <property type="entry name" value="ABC_TM1"/>
    <property type="match status" value="1"/>
</dbReference>
<dbReference type="NCBIfam" id="TIGR01726">
    <property type="entry name" value="HEQRo_perm_3TM"/>
    <property type="match status" value="1"/>
</dbReference>
<evidence type="ECO:0000256" key="5">
    <source>
        <dbReference type="ARBA" id="ARBA00022692"/>
    </source>
</evidence>
<accession>A0A068T405</accession>
<keyword evidence="11" id="KW-1185">Reference proteome</keyword>
<dbReference type="GO" id="GO:0022857">
    <property type="term" value="F:transmembrane transporter activity"/>
    <property type="evidence" value="ECO:0007669"/>
    <property type="project" value="InterPro"/>
</dbReference>
<evidence type="ECO:0000313" key="10">
    <source>
        <dbReference type="EMBL" id="CDN52130.1"/>
    </source>
</evidence>
<dbReference type="HOGENOM" id="CLU_019602_1_0_5"/>
<dbReference type="InterPro" id="IPR000515">
    <property type="entry name" value="MetI-like"/>
</dbReference>
<evidence type="ECO:0000259" key="9">
    <source>
        <dbReference type="PROSITE" id="PS50928"/>
    </source>
</evidence>
<feature type="transmembrane region" description="Helical" evidence="8">
    <location>
        <begin position="20"/>
        <end position="41"/>
    </location>
</feature>
<gene>
    <name evidence="10" type="ORF">RG540_PA14540</name>
</gene>
<evidence type="ECO:0000256" key="1">
    <source>
        <dbReference type="ARBA" id="ARBA00004429"/>
    </source>
</evidence>
<geneLocation type="plasmid" evidence="11">
    <name>II</name>
</geneLocation>
<sequence length="216" mass="23711">MIRQFGWNEFLFLLEGARWTVVLSLLAFAVGGALGLAVALGRTSKRKPLRIVMATYIQIFQGTPLLIQLFFVYFGLPLLGFKVDVWVALTIGLSLHTSAFLGEIWRGSIQAVPDGQSEAARALGIGFRHRMVDVVLPQALRIGLPATISFLVNLIKGTALAALLGLTELTRSGQLMSNITFQPLQVYGAVALIYFFLCVPLTYCSARIERRLNAAR</sequence>
<evidence type="ECO:0000256" key="4">
    <source>
        <dbReference type="ARBA" id="ARBA00022475"/>
    </source>
</evidence>
<evidence type="ECO:0000313" key="11">
    <source>
        <dbReference type="Proteomes" id="UP000028181"/>
    </source>
</evidence>
<comment type="subcellular location">
    <subcellularLocation>
        <location evidence="1">Cell inner membrane</location>
        <topology evidence="1">Multi-pass membrane protein</topology>
    </subcellularLocation>
    <subcellularLocation>
        <location evidence="8">Cell membrane</location>
        <topology evidence="8">Multi-pass membrane protein</topology>
    </subcellularLocation>
</comment>
<reference evidence="11" key="1">
    <citation type="journal article" date="2014" name="BMC Genomics">
        <title>Genome sequencing of two Neorhizobium galegae strains reveals a noeT gene responsible for the unusual acetylation of the nodulation factors.</title>
        <authorList>
            <person name="Osterman J."/>
            <person name="Marsh J."/>
            <person name="Laine P.K."/>
            <person name="Zeng Z."/>
            <person name="Alatalo E."/>
            <person name="Sullivan J.T."/>
            <person name="Young J.P."/>
            <person name="Thomas-Oates J."/>
            <person name="Paulin L."/>
            <person name="Lindstrom K."/>
        </authorList>
    </citation>
    <scope>NUCLEOTIDE SEQUENCE [LARGE SCALE GENOMIC DNA]</scope>
    <source>
        <strain evidence="11">HAMBI 540</strain>
    </source>
</reference>
<keyword evidence="4" id="KW-1003">Cell membrane</keyword>
<dbReference type="PATRIC" id="fig|1028800.3.peg.6103"/>
<dbReference type="PANTHER" id="PTHR30614">
    <property type="entry name" value="MEMBRANE COMPONENT OF AMINO ACID ABC TRANSPORTER"/>
    <property type="match status" value="1"/>
</dbReference>
<dbReference type="Gene3D" id="1.10.3720.10">
    <property type="entry name" value="MetI-like"/>
    <property type="match status" value="1"/>
</dbReference>
<keyword evidence="3 8" id="KW-0813">Transport</keyword>
<organism evidence="10 11">
    <name type="scientific">Neorhizobium galegae bv. orientalis str. HAMBI 540</name>
    <dbReference type="NCBI Taxonomy" id="1028800"/>
    <lineage>
        <taxon>Bacteria</taxon>
        <taxon>Pseudomonadati</taxon>
        <taxon>Pseudomonadota</taxon>
        <taxon>Alphaproteobacteria</taxon>
        <taxon>Hyphomicrobiales</taxon>
        <taxon>Rhizobiaceae</taxon>
        <taxon>Rhizobium/Agrobacterium group</taxon>
        <taxon>Neorhizobium</taxon>
    </lineage>
</organism>
<dbReference type="GeneID" id="24261395"/>
<dbReference type="GO" id="GO:0006865">
    <property type="term" value="P:amino acid transport"/>
    <property type="evidence" value="ECO:0007669"/>
    <property type="project" value="TreeGrafter"/>
</dbReference>
<dbReference type="EMBL" id="HG938354">
    <property type="protein sequence ID" value="CDN52130.1"/>
    <property type="molecule type" value="Genomic_DNA"/>
</dbReference>
<dbReference type="InterPro" id="IPR035906">
    <property type="entry name" value="MetI-like_sf"/>
</dbReference>
<protein>
    <submittedName>
        <fullName evidence="10">Amino acid ABC transporter, permease protein</fullName>
    </submittedName>
</protein>
<dbReference type="CDD" id="cd06261">
    <property type="entry name" value="TM_PBP2"/>
    <property type="match status" value="1"/>
</dbReference>
<keyword evidence="10" id="KW-0614">Plasmid</keyword>
<evidence type="ECO:0000256" key="6">
    <source>
        <dbReference type="ARBA" id="ARBA00022989"/>
    </source>
</evidence>
<feature type="domain" description="ABC transmembrane type-1" evidence="9">
    <location>
        <begin position="17"/>
        <end position="205"/>
    </location>
</feature>
<feature type="transmembrane region" description="Helical" evidence="8">
    <location>
        <begin position="86"/>
        <end position="105"/>
    </location>
</feature>
<dbReference type="RefSeq" id="WP_041365939.1">
    <property type="nucleotide sequence ID" value="NZ_HG938354.1"/>
</dbReference>
<dbReference type="PANTHER" id="PTHR30614:SF34">
    <property type="entry name" value="BLR6398 PROTEIN"/>
    <property type="match status" value="1"/>
</dbReference>
<feature type="transmembrane region" description="Helical" evidence="8">
    <location>
        <begin position="186"/>
        <end position="206"/>
    </location>
</feature>
<evidence type="ECO:0000256" key="2">
    <source>
        <dbReference type="ARBA" id="ARBA00010072"/>
    </source>
</evidence>
<keyword evidence="6 8" id="KW-1133">Transmembrane helix</keyword>
<dbReference type="GO" id="GO:0043190">
    <property type="term" value="C:ATP-binding cassette (ABC) transporter complex"/>
    <property type="evidence" value="ECO:0007669"/>
    <property type="project" value="InterPro"/>
</dbReference>
<dbReference type="SUPFAM" id="SSF161098">
    <property type="entry name" value="MetI-like"/>
    <property type="match status" value="1"/>
</dbReference>
<evidence type="ECO:0000256" key="3">
    <source>
        <dbReference type="ARBA" id="ARBA00022448"/>
    </source>
</evidence>
<proteinExistence type="inferred from homology"/>
<name>A0A068T405_NEOGA</name>
<dbReference type="Pfam" id="PF00528">
    <property type="entry name" value="BPD_transp_1"/>
    <property type="match status" value="1"/>
</dbReference>
<comment type="similarity">
    <text evidence="2">Belongs to the binding-protein-dependent transport system permease family. HisMQ subfamily.</text>
</comment>
<evidence type="ECO:0000256" key="8">
    <source>
        <dbReference type="RuleBase" id="RU363032"/>
    </source>
</evidence>